<dbReference type="SUPFAM" id="SSF55008">
    <property type="entry name" value="HMA, heavy metal-associated domain"/>
    <property type="match status" value="1"/>
</dbReference>
<dbReference type="AlphaFoldDB" id="A0A968GE45"/>
<feature type="domain" description="HMA" evidence="1">
    <location>
        <begin position="2"/>
        <end position="67"/>
    </location>
</feature>
<dbReference type="InterPro" id="IPR036163">
    <property type="entry name" value="HMA_dom_sf"/>
</dbReference>
<comment type="caution">
    <text evidence="2">The sequence shown here is derived from an EMBL/GenBank/DDBJ whole genome shotgun (WGS) entry which is preliminary data.</text>
</comment>
<evidence type="ECO:0000313" key="3">
    <source>
        <dbReference type="Proteomes" id="UP000778951"/>
    </source>
</evidence>
<dbReference type="EMBL" id="JAATLM010000001">
    <property type="protein sequence ID" value="NIZ68874.1"/>
    <property type="molecule type" value="Genomic_DNA"/>
</dbReference>
<dbReference type="Gene3D" id="3.30.70.100">
    <property type="match status" value="1"/>
</dbReference>
<dbReference type="PROSITE" id="PS50846">
    <property type="entry name" value="HMA_2"/>
    <property type="match status" value="1"/>
</dbReference>
<dbReference type="InterPro" id="IPR006121">
    <property type="entry name" value="HMA_dom"/>
</dbReference>
<reference evidence="2" key="1">
    <citation type="submission" date="2020-03" db="EMBL/GenBank/DDBJ databases">
        <title>Spirochaetal bacteria isolated from arthropods constitute a novel genus Entomospira genus novum within the order Spirochaetales.</title>
        <authorList>
            <person name="Grana-Miraglia L."/>
            <person name="Sikutova S."/>
            <person name="Fingerle V."/>
            <person name="Sing A."/>
            <person name="Castillo-Ramirez S."/>
            <person name="Margos G."/>
            <person name="Rudolf I."/>
        </authorList>
    </citation>
    <scope>NUCLEOTIDE SEQUENCE</scope>
    <source>
        <strain evidence="2">BR149</strain>
    </source>
</reference>
<proteinExistence type="predicted"/>
<gene>
    <name evidence="2" type="ORF">HCT48_01390</name>
</gene>
<dbReference type="Proteomes" id="UP000778951">
    <property type="component" value="Unassembled WGS sequence"/>
</dbReference>
<keyword evidence="3" id="KW-1185">Reference proteome</keyword>
<dbReference type="Pfam" id="PF00403">
    <property type="entry name" value="HMA"/>
    <property type="match status" value="1"/>
</dbReference>
<accession>A0A968GE45</accession>
<name>A0A968GE45_9SPIO</name>
<evidence type="ECO:0000313" key="2">
    <source>
        <dbReference type="EMBL" id="NIZ68874.1"/>
    </source>
</evidence>
<dbReference type="GO" id="GO:0046872">
    <property type="term" value="F:metal ion binding"/>
    <property type="evidence" value="ECO:0007669"/>
    <property type="project" value="InterPro"/>
</dbReference>
<dbReference type="CDD" id="cd00371">
    <property type="entry name" value="HMA"/>
    <property type="match status" value="1"/>
</dbReference>
<evidence type="ECO:0000259" key="1">
    <source>
        <dbReference type="PROSITE" id="PS50846"/>
    </source>
</evidence>
<dbReference type="RefSeq" id="WP_167694988.1">
    <property type="nucleotide sequence ID" value="NZ_CP118181.1"/>
</dbReference>
<protein>
    <submittedName>
        <fullName evidence="2">Heavy-metal-associated domain-containing protein</fullName>
    </submittedName>
</protein>
<sequence length="70" mass="7725">MQEYKFNVSGMSCGHCKKRVEEAALALASVVHAEVNLEQGTLVIRSEDALEERLIIDAIDEAGYDAVMQK</sequence>
<organism evidence="2 3">
    <name type="scientific">Entomospira culicis</name>
    <dbReference type="NCBI Taxonomy" id="2719989"/>
    <lineage>
        <taxon>Bacteria</taxon>
        <taxon>Pseudomonadati</taxon>
        <taxon>Spirochaetota</taxon>
        <taxon>Spirochaetia</taxon>
        <taxon>Spirochaetales</taxon>
        <taxon>Spirochaetaceae</taxon>
        <taxon>Entomospira</taxon>
    </lineage>
</organism>